<dbReference type="STRING" id="453.Lfee_2478"/>
<reference evidence="3 5" key="2">
    <citation type="submission" date="2018-06" db="EMBL/GenBank/DDBJ databases">
        <authorList>
            <consortium name="Pathogen Informatics"/>
            <person name="Doyle S."/>
        </authorList>
    </citation>
    <scope>NUCLEOTIDE SEQUENCE [LARGE SCALE GENOMIC DNA]</scope>
    <source>
        <strain evidence="3 5">NCTC12022</strain>
    </source>
</reference>
<evidence type="ECO:0000313" key="4">
    <source>
        <dbReference type="Proteomes" id="UP000054698"/>
    </source>
</evidence>
<protein>
    <submittedName>
        <fullName evidence="2">Uncharacterized protein</fullName>
    </submittedName>
</protein>
<dbReference type="Proteomes" id="UP000054698">
    <property type="component" value="Unassembled WGS sequence"/>
</dbReference>
<keyword evidence="4" id="KW-1185">Reference proteome</keyword>
<reference evidence="2 4" key="1">
    <citation type="submission" date="2015-11" db="EMBL/GenBank/DDBJ databases">
        <title>Genomic analysis of 38 Legionella species identifies large and diverse effector repertoires.</title>
        <authorList>
            <person name="Burstein D."/>
            <person name="Amaro F."/>
            <person name="Zusman T."/>
            <person name="Lifshitz Z."/>
            <person name="Cohen O."/>
            <person name="Gilbert J.A."/>
            <person name="Pupko T."/>
            <person name="Shuman H.A."/>
            <person name="Segal G."/>
        </authorList>
    </citation>
    <scope>NUCLEOTIDE SEQUENCE [LARGE SCALE GENOMIC DNA]</scope>
    <source>
        <strain evidence="2 4">WO-44C</strain>
    </source>
</reference>
<proteinExistence type="predicted"/>
<organism evidence="2 4">
    <name type="scientific">Legionella feeleii</name>
    <dbReference type="NCBI Taxonomy" id="453"/>
    <lineage>
        <taxon>Bacteria</taxon>
        <taxon>Pseudomonadati</taxon>
        <taxon>Pseudomonadota</taxon>
        <taxon>Gammaproteobacteria</taxon>
        <taxon>Legionellales</taxon>
        <taxon>Legionellaceae</taxon>
        <taxon>Legionella</taxon>
    </lineage>
</organism>
<evidence type="ECO:0000313" key="2">
    <source>
        <dbReference type="EMBL" id="KTC94814.1"/>
    </source>
</evidence>
<gene>
    <name evidence="2" type="ORF">Lfee_2478</name>
    <name evidence="3" type="ORF">NCTC12022_01114</name>
</gene>
<dbReference type="AlphaFoldDB" id="A0A0W0TGW6"/>
<evidence type="ECO:0000256" key="1">
    <source>
        <dbReference type="SAM" id="MobiDB-lite"/>
    </source>
</evidence>
<dbReference type="Proteomes" id="UP000251942">
    <property type="component" value="Unassembled WGS sequence"/>
</dbReference>
<accession>A0A0W0TGW6</accession>
<feature type="region of interest" description="Disordered" evidence="1">
    <location>
        <begin position="1"/>
        <end position="21"/>
    </location>
</feature>
<name>A0A0W0TGW6_9GAMM</name>
<dbReference type="EMBL" id="UASS01000009">
    <property type="protein sequence ID" value="SPX60390.1"/>
    <property type="molecule type" value="Genomic_DNA"/>
</dbReference>
<evidence type="ECO:0000313" key="3">
    <source>
        <dbReference type="EMBL" id="SPX60390.1"/>
    </source>
</evidence>
<sequence length="50" mass="5763">MELEKSCPKQHPQPPHYKERFLGNPTQFITKKSIAAVELDHFRPSADWGA</sequence>
<dbReference type="PATRIC" id="fig|453.4.peg.2714"/>
<evidence type="ECO:0000313" key="5">
    <source>
        <dbReference type="Proteomes" id="UP000251942"/>
    </source>
</evidence>
<dbReference type="EMBL" id="LNYB01000085">
    <property type="protein sequence ID" value="KTC94814.1"/>
    <property type="molecule type" value="Genomic_DNA"/>
</dbReference>